<dbReference type="Proteomes" id="UP000036513">
    <property type="component" value="Unassembled WGS sequence"/>
</dbReference>
<feature type="domain" description="HTH gntR-type" evidence="4">
    <location>
        <begin position="13"/>
        <end position="80"/>
    </location>
</feature>
<dbReference type="AlphaFoldDB" id="A0A0J6WPK8"/>
<dbReference type="InterPro" id="IPR036390">
    <property type="entry name" value="WH_DNA-bd_sf"/>
</dbReference>
<reference evidence="5 6" key="1">
    <citation type="journal article" date="2015" name="Genome Biol. Evol.">
        <title>Characterization of Three Mycobacterium spp. with Potential Use in Bioremediation by Genome Sequencing and Comparative Genomics.</title>
        <authorList>
            <person name="Das S."/>
            <person name="Pettersson B.M."/>
            <person name="Behra P.R."/>
            <person name="Ramesh M."/>
            <person name="Dasgupta S."/>
            <person name="Bhattacharya A."/>
            <person name="Kirsebom L.A."/>
        </authorList>
    </citation>
    <scope>NUCLEOTIDE SEQUENCE [LARGE SCALE GENOMIC DNA]</scope>
    <source>
        <strain evidence="5 6">DSM 43826</strain>
    </source>
</reference>
<keyword evidence="1" id="KW-0805">Transcription regulation</keyword>
<dbReference type="Pfam" id="PF00392">
    <property type="entry name" value="GntR"/>
    <property type="match status" value="1"/>
</dbReference>
<dbReference type="Gene3D" id="1.10.10.10">
    <property type="entry name" value="Winged helix-like DNA-binding domain superfamily/Winged helix DNA-binding domain"/>
    <property type="match status" value="1"/>
</dbReference>
<dbReference type="STRING" id="37916.MCHLDSM_00284"/>
<evidence type="ECO:0000256" key="2">
    <source>
        <dbReference type="ARBA" id="ARBA00023125"/>
    </source>
</evidence>
<dbReference type="RefSeq" id="WP_234713814.1">
    <property type="nucleotide sequence ID" value="NZ_JYNL01000003.1"/>
</dbReference>
<dbReference type="SMR" id="A0A0J6WPK8"/>
<dbReference type="InterPro" id="IPR011711">
    <property type="entry name" value="GntR_C"/>
</dbReference>
<keyword evidence="2" id="KW-0238">DNA-binding</keyword>
<dbReference type="PANTHER" id="PTHR43537:SF24">
    <property type="entry name" value="GLUCONATE OPERON TRANSCRIPTIONAL REPRESSOR"/>
    <property type="match status" value="1"/>
</dbReference>
<dbReference type="SMART" id="SM00895">
    <property type="entry name" value="FCD"/>
    <property type="match status" value="1"/>
</dbReference>
<name>A0A0J6WPK8_9MYCO</name>
<evidence type="ECO:0000256" key="3">
    <source>
        <dbReference type="ARBA" id="ARBA00023163"/>
    </source>
</evidence>
<proteinExistence type="predicted"/>
<dbReference type="GO" id="GO:0003677">
    <property type="term" value="F:DNA binding"/>
    <property type="evidence" value="ECO:0007669"/>
    <property type="project" value="UniProtKB-KW"/>
</dbReference>
<keyword evidence="6" id="KW-1185">Reference proteome</keyword>
<protein>
    <submittedName>
        <fullName evidence="5">HTH-type transcriptional regulator McbR</fullName>
    </submittedName>
</protein>
<comment type="caution">
    <text evidence="5">The sequence shown here is derived from an EMBL/GenBank/DDBJ whole genome shotgun (WGS) entry which is preliminary data.</text>
</comment>
<accession>A0A0J6WPK8</accession>
<gene>
    <name evidence="5" type="primary">mcbR_1</name>
    <name evidence="5" type="ORF">MCHLDSM_00284</name>
</gene>
<dbReference type="PRINTS" id="PR00035">
    <property type="entry name" value="HTHGNTR"/>
</dbReference>
<dbReference type="SUPFAM" id="SSF48008">
    <property type="entry name" value="GntR ligand-binding domain-like"/>
    <property type="match status" value="1"/>
</dbReference>
<dbReference type="InterPro" id="IPR000524">
    <property type="entry name" value="Tscrpt_reg_HTH_GntR"/>
</dbReference>
<evidence type="ECO:0000313" key="5">
    <source>
        <dbReference type="EMBL" id="KMO83632.1"/>
    </source>
</evidence>
<dbReference type="Gene3D" id="1.20.120.530">
    <property type="entry name" value="GntR ligand-binding domain-like"/>
    <property type="match status" value="1"/>
</dbReference>
<evidence type="ECO:0000259" key="4">
    <source>
        <dbReference type="PROSITE" id="PS50949"/>
    </source>
</evidence>
<dbReference type="SUPFAM" id="SSF46785">
    <property type="entry name" value="Winged helix' DNA-binding domain"/>
    <property type="match status" value="1"/>
</dbReference>
<dbReference type="InterPro" id="IPR008920">
    <property type="entry name" value="TF_FadR/GntR_C"/>
</dbReference>
<evidence type="ECO:0000256" key="1">
    <source>
        <dbReference type="ARBA" id="ARBA00023015"/>
    </source>
</evidence>
<dbReference type="CDD" id="cd07377">
    <property type="entry name" value="WHTH_GntR"/>
    <property type="match status" value="1"/>
</dbReference>
<dbReference type="Pfam" id="PF07729">
    <property type="entry name" value="FCD"/>
    <property type="match status" value="1"/>
</dbReference>
<dbReference type="GO" id="GO:0003700">
    <property type="term" value="F:DNA-binding transcription factor activity"/>
    <property type="evidence" value="ECO:0007669"/>
    <property type="project" value="InterPro"/>
</dbReference>
<dbReference type="EMBL" id="JYNL01000003">
    <property type="protein sequence ID" value="KMO83632.1"/>
    <property type="molecule type" value="Genomic_DNA"/>
</dbReference>
<evidence type="ECO:0000313" key="6">
    <source>
        <dbReference type="Proteomes" id="UP000036513"/>
    </source>
</evidence>
<sequence>MLDDLLDPFAKSDPASQRVADHLRLQLLHGSIAPGQRIRQGEVAASFGVSRLPVREALRILAAEGLVELHANKGARVPHLSMRQVDIVYRMRESLEPLALAESLPSLTFSDVARLRCIQHEIESNADIERFLDLDREFHLYSYHGCTVEPLSSTVVRLWNTTQHHRRSFVTLTGSDRAWVVNAEHNLLLDAIEHGDTEAGQTILAGHIRRTRTELALHPELFH</sequence>
<dbReference type="PATRIC" id="fig|37916.4.peg.308"/>
<keyword evidence="3" id="KW-0804">Transcription</keyword>
<organism evidence="5 6">
    <name type="scientific">Mycolicibacterium chlorophenolicum</name>
    <dbReference type="NCBI Taxonomy" id="37916"/>
    <lineage>
        <taxon>Bacteria</taxon>
        <taxon>Bacillati</taxon>
        <taxon>Actinomycetota</taxon>
        <taxon>Actinomycetes</taxon>
        <taxon>Mycobacteriales</taxon>
        <taxon>Mycobacteriaceae</taxon>
        <taxon>Mycolicibacterium</taxon>
    </lineage>
</organism>
<dbReference type="InterPro" id="IPR036388">
    <property type="entry name" value="WH-like_DNA-bd_sf"/>
</dbReference>
<dbReference type="PROSITE" id="PS50949">
    <property type="entry name" value="HTH_GNTR"/>
    <property type="match status" value="1"/>
</dbReference>
<dbReference type="SMART" id="SM00345">
    <property type="entry name" value="HTH_GNTR"/>
    <property type="match status" value="1"/>
</dbReference>
<dbReference type="PANTHER" id="PTHR43537">
    <property type="entry name" value="TRANSCRIPTIONAL REGULATOR, GNTR FAMILY"/>
    <property type="match status" value="1"/>
</dbReference>